<protein>
    <submittedName>
        <fullName evidence="2">HET-domain-containing protein</fullName>
    </submittedName>
</protein>
<dbReference type="PANTHER" id="PTHR33112:SF16">
    <property type="entry name" value="HETEROKARYON INCOMPATIBILITY DOMAIN-CONTAINING PROTEIN"/>
    <property type="match status" value="1"/>
</dbReference>
<reference evidence="2" key="1">
    <citation type="journal article" date="2023" name="Mol. Phylogenet. Evol.">
        <title>Genome-scale phylogeny and comparative genomics of the fungal order Sordariales.</title>
        <authorList>
            <person name="Hensen N."/>
            <person name="Bonometti L."/>
            <person name="Westerberg I."/>
            <person name="Brannstrom I.O."/>
            <person name="Guillou S."/>
            <person name="Cros-Aarteil S."/>
            <person name="Calhoun S."/>
            <person name="Haridas S."/>
            <person name="Kuo A."/>
            <person name="Mondo S."/>
            <person name="Pangilinan J."/>
            <person name="Riley R."/>
            <person name="LaButti K."/>
            <person name="Andreopoulos B."/>
            <person name="Lipzen A."/>
            <person name="Chen C."/>
            <person name="Yan M."/>
            <person name="Daum C."/>
            <person name="Ng V."/>
            <person name="Clum A."/>
            <person name="Steindorff A."/>
            <person name="Ohm R.A."/>
            <person name="Martin F."/>
            <person name="Silar P."/>
            <person name="Natvig D.O."/>
            <person name="Lalanne C."/>
            <person name="Gautier V."/>
            <person name="Ament-Velasquez S.L."/>
            <person name="Kruys A."/>
            <person name="Hutchinson M.I."/>
            <person name="Powell A.J."/>
            <person name="Barry K."/>
            <person name="Miller A.N."/>
            <person name="Grigoriev I.V."/>
            <person name="Debuchy R."/>
            <person name="Gladieux P."/>
            <person name="Hiltunen Thoren M."/>
            <person name="Johannesson H."/>
        </authorList>
    </citation>
    <scope>NUCLEOTIDE SEQUENCE</scope>
    <source>
        <strain evidence="2">CBS 955.72</strain>
    </source>
</reference>
<accession>A0AAJ0M9H1</accession>
<proteinExistence type="predicted"/>
<name>A0AAJ0M9H1_9PEZI</name>
<dbReference type="InterPro" id="IPR010730">
    <property type="entry name" value="HET"/>
</dbReference>
<evidence type="ECO:0000313" key="2">
    <source>
        <dbReference type="EMBL" id="KAK3343577.1"/>
    </source>
</evidence>
<keyword evidence="3" id="KW-1185">Reference proteome</keyword>
<dbReference type="EMBL" id="JAUIQD010000007">
    <property type="protein sequence ID" value="KAK3343577.1"/>
    <property type="molecule type" value="Genomic_DNA"/>
</dbReference>
<sequence>MESDSASESRINDTEIIRSLVCKRCWSGPFSLRSFQTAWCAAGLSDGFSYTPDWNEVESAAAQGCSWCRILQDNRDSSTHGIRSRVTVGFSRKNSFGCTPKDLQTLRVMMNGIPICVFYVYTENDDPASRYITARDVVLDVSSDSSYQLASRCLEECAISHEGCPISRPTTLPSRVLDCSNPRKPRLLVTDTMEDSYAALSYVWGEKQPNSTSTSNIDIYTTSGIDLNLIPRTIQDAIDSTRRFGLRYLWVDALCILQDSREDKDREIAQMRKIFHDAHVTLIAASSSRVSEGFLHDRTRPSTDTRLPFICPDGSIGNMVLSPVWQQYDETQEPVNSRAWCLEERLLSPRALIFAAHTLQYHCQTHTVNIGGSICPPRGGRRLPRLMFLPKPPQVLSTKEALEVKRAWYDIVEDYTSRDVTKPRDKLLALAGVVEKFHGVWNASYLAGLWQHNLVRDLLWTKDYAKYSPRPTKYRAPSWSWAAVDGRVVCDTFDSRLDPDRYDLKECELLQCEVSLANQTLPFGRVVGGIVRVRSPLRRVKWNPSASSPQIFEFGAQDGDELLPICDAYPDSLDEASQSTSEVWVLPILWNVEMMYAVGLIISDASEHTGSRCFRRVGYFSSLDNPKGITWLLQSPDERVELV</sequence>
<dbReference type="Pfam" id="PF06985">
    <property type="entry name" value="HET"/>
    <property type="match status" value="1"/>
</dbReference>
<evidence type="ECO:0000313" key="3">
    <source>
        <dbReference type="Proteomes" id="UP001275084"/>
    </source>
</evidence>
<reference evidence="2" key="2">
    <citation type="submission" date="2023-06" db="EMBL/GenBank/DDBJ databases">
        <authorList>
            <consortium name="Lawrence Berkeley National Laboratory"/>
            <person name="Haridas S."/>
            <person name="Hensen N."/>
            <person name="Bonometti L."/>
            <person name="Westerberg I."/>
            <person name="Brannstrom I.O."/>
            <person name="Guillou S."/>
            <person name="Cros-Aarteil S."/>
            <person name="Calhoun S."/>
            <person name="Kuo A."/>
            <person name="Mondo S."/>
            <person name="Pangilinan J."/>
            <person name="Riley R."/>
            <person name="Labutti K."/>
            <person name="Andreopoulos B."/>
            <person name="Lipzen A."/>
            <person name="Chen C."/>
            <person name="Yanf M."/>
            <person name="Daum C."/>
            <person name="Ng V."/>
            <person name="Clum A."/>
            <person name="Steindorff A."/>
            <person name="Ohm R."/>
            <person name="Martin F."/>
            <person name="Silar P."/>
            <person name="Natvig D."/>
            <person name="Lalanne C."/>
            <person name="Gautier V."/>
            <person name="Ament-Velasquez S.L."/>
            <person name="Kruys A."/>
            <person name="Hutchinson M.I."/>
            <person name="Powell A.J."/>
            <person name="Barry K."/>
            <person name="Miller A.N."/>
            <person name="Grigoriev I.V."/>
            <person name="Debuchy R."/>
            <person name="Gladieux P."/>
            <person name="Thoren M.H."/>
            <person name="Johannesson H."/>
        </authorList>
    </citation>
    <scope>NUCLEOTIDE SEQUENCE</scope>
    <source>
        <strain evidence="2">CBS 955.72</strain>
    </source>
</reference>
<dbReference type="AlphaFoldDB" id="A0AAJ0M9H1"/>
<gene>
    <name evidence="2" type="ORF">B0T25DRAFT_625386</name>
</gene>
<dbReference type="PANTHER" id="PTHR33112">
    <property type="entry name" value="DOMAIN PROTEIN, PUTATIVE-RELATED"/>
    <property type="match status" value="1"/>
</dbReference>
<organism evidence="2 3">
    <name type="scientific">Lasiosphaeria hispida</name>
    <dbReference type="NCBI Taxonomy" id="260671"/>
    <lineage>
        <taxon>Eukaryota</taxon>
        <taxon>Fungi</taxon>
        <taxon>Dikarya</taxon>
        <taxon>Ascomycota</taxon>
        <taxon>Pezizomycotina</taxon>
        <taxon>Sordariomycetes</taxon>
        <taxon>Sordariomycetidae</taxon>
        <taxon>Sordariales</taxon>
        <taxon>Lasiosphaeriaceae</taxon>
        <taxon>Lasiosphaeria</taxon>
    </lineage>
</organism>
<feature type="domain" description="Heterokaryon incompatibility" evidence="1">
    <location>
        <begin position="197"/>
        <end position="344"/>
    </location>
</feature>
<dbReference type="Proteomes" id="UP001275084">
    <property type="component" value="Unassembled WGS sequence"/>
</dbReference>
<comment type="caution">
    <text evidence="2">The sequence shown here is derived from an EMBL/GenBank/DDBJ whole genome shotgun (WGS) entry which is preliminary data.</text>
</comment>
<evidence type="ECO:0000259" key="1">
    <source>
        <dbReference type="Pfam" id="PF06985"/>
    </source>
</evidence>